<dbReference type="CDD" id="cd00754">
    <property type="entry name" value="Ubl_MoaD"/>
    <property type="match status" value="1"/>
</dbReference>
<dbReference type="SUPFAM" id="SSF53448">
    <property type="entry name" value="Nucleotide-diphospho-sugar transferases"/>
    <property type="match status" value="1"/>
</dbReference>
<evidence type="ECO:0000256" key="4">
    <source>
        <dbReference type="ARBA" id="ARBA00022741"/>
    </source>
</evidence>
<dbReference type="PaxDb" id="67767-A0A0J7KIZ2"/>
<dbReference type="SUPFAM" id="SSF54285">
    <property type="entry name" value="MoaD/ThiS"/>
    <property type="match status" value="1"/>
</dbReference>
<keyword evidence="1" id="KW-0963">Cytoplasm</keyword>
<dbReference type="InterPro" id="IPR012675">
    <property type="entry name" value="Beta-grasp_dom_sf"/>
</dbReference>
<dbReference type="PANTHER" id="PTHR19136">
    <property type="entry name" value="MOLYBDENUM COFACTOR GUANYLYLTRANSFERASE"/>
    <property type="match status" value="1"/>
</dbReference>
<keyword evidence="5" id="KW-0460">Magnesium</keyword>
<dbReference type="InterPro" id="IPR025877">
    <property type="entry name" value="MobA-like_NTP_Trfase"/>
</dbReference>
<evidence type="ECO:0000256" key="7">
    <source>
        <dbReference type="ARBA" id="ARBA00023150"/>
    </source>
</evidence>
<proteinExistence type="predicted"/>
<dbReference type="CDD" id="cd02503">
    <property type="entry name" value="MobA"/>
    <property type="match status" value="1"/>
</dbReference>
<dbReference type="Pfam" id="PF12804">
    <property type="entry name" value="NTP_transf_3"/>
    <property type="match status" value="1"/>
</dbReference>
<dbReference type="InterPro" id="IPR003749">
    <property type="entry name" value="ThiS/MoaD-like"/>
</dbReference>
<dbReference type="PANTHER" id="PTHR19136:SF81">
    <property type="entry name" value="MOLYBDENUM COFACTOR GUANYLYLTRANSFERASE"/>
    <property type="match status" value="1"/>
</dbReference>
<dbReference type="GO" id="GO:0046872">
    <property type="term" value="F:metal ion binding"/>
    <property type="evidence" value="ECO:0007669"/>
    <property type="project" value="UniProtKB-KW"/>
</dbReference>
<dbReference type="OrthoDB" id="20872at2759"/>
<feature type="domain" description="MobA-like NTP transferase" evidence="8">
    <location>
        <begin position="12"/>
        <end position="164"/>
    </location>
</feature>
<gene>
    <name evidence="9" type="ORF">RF55_10052</name>
</gene>
<dbReference type="GO" id="GO:0016779">
    <property type="term" value="F:nucleotidyltransferase activity"/>
    <property type="evidence" value="ECO:0007669"/>
    <property type="project" value="TreeGrafter"/>
</dbReference>
<keyword evidence="6" id="KW-0342">GTP-binding</keyword>
<evidence type="ECO:0000256" key="3">
    <source>
        <dbReference type="ARBA" id="ARBA00022723"/>
    </source>
</evidence>
<dbReference type="InterPro" id="IPR029044">
    <property type="entry name" value="Nucleotide-diphossugar_trans"/>
</dbReference>
<dbReference type="InterPro" id="IPR016155">
    <property type="entry name" value="Mopterin_synth/thiamin_S_b"/>
</dbReference>
<keyword evidence="10" id="KW-1185">Reference proteome</keyword>
<dbReference type="GO" id="GO:0005525">
    <property type="term" value="F:GTP binding"/>
    <property type="evidence" value="ECO:0007669"/>
    <property type="project" value="UniProtKB-KW"/>
</dbReference>
<accession>A0A0J7KIZ2</accession>
<dbReference type="Proteomes" id="UP000036403">
    <property type="component" value="Unassembled WGS sequence"/>
</dbReference>
<name>A0A0J7KIZ2_LASNI</name>
<dbReference type="Pfam" id="PF02597">
    <property type="entry name" value="ThiS"/>
    <property type="match status" value="1"/>
</dbReference>
<evidence type="ECO:0000256" key="6">
    <source>
        <dbReference type="ARBA" id="ARBA00023134"/>
    </source>
</evidence>
<protein>
    <submittedName>
        <fullName evidence="9">Bifunctional molybdenum cofactor biosynthesis protein</fullName>
    </submittedName>
</protein>
<keyword evidence="2" id="KW-0808">Transferase</keyword>
<keyword evidence="3" id="KW-0479">Metal-binding</keyword>
<evidence type="ECO:0000313" key="9">
    <source>
        <dbReference type="EMBL" id="KMQ90217.1"/>
    </source>
</evidence>
<dbReference type="Gene3D" id="3.90.550.10">
    <property type="entry name" value="Spore Coat Polysaccharide Biosynthesis Protein SpsA, Chain A"/>
    <property type="match status" value="1"/>
</dbReference>
<keyword evidence="4" id="KW-0547">Nucleotide-binding</keyword>
<dbReference type="EMBL" id="LBMM01006906">
    <property type="protein sequence ID" value="KMQ90217.1"/>
    <property type="molecule type" value="Genomic_DNA"/>
</dbReference>
<evidence type="ECO:0000256" key="2">
    <source>
        <dbReference type="ARBA" id="ARBA00022679"/>
    </source>
</evidence>
<evidence type="ECO:0000259" key="8">
    <source>
        <dbReference type="Pfam" id="PF12804"/>
    </source>
</evidence>
<sequence>MSNIFSNEKLFGLLLSGGKSQRMGKDKAGLCYEGRPQLVRAMEFLSEFTDQQFLSLRKDQQSDPLRQNYAPIFDLEEVQGPNSGLLAAHRAHPEVAWLVLACDLPFADSKALAPLVKARAEWQGEVSEKPVVFSWKSPFNGKAEPLCAIWEPAALKSLEKAVQEGAHCPRQAFKGLTEFLLTPEGKTGEGVEMPAEGLKALYEALKAKYHFPMPSSDIRAAVNDEFVAWDYQVQENDTIVFIPPVTGG</sequence>
<dbReference type="InterPro" id="IPR013482">
    <property type="entry name" value="Molybde_CF_guanTrfase"/>
</dbReference>
<organism evidence="9 10">
    <name type="scientific">Lasius niger</name>
    <name type="common">Black garden ant</name>
    <dbReference type="NCBI Taxonomy" id="67767"/>
    <lineage>
        <taxon>Eukaryota</taxon>
        <taxon>Metazoa</taxon>
        <taxon>Ecdysozoa</taxon>
        <taxon>Arthropoda</taxon>
        <taxon>Hexapoda</taxon>
        <taxon>Insecta</taxon>
        <taxon>Pterygota</taxon>
        <taxon>Neoptera</taxon>
        <taxon>Endopterygota</taxon>
        <taxon>Hymenoptera</taxon>
        <taxon>Apocrita</taxon>
        <taxon>Aculeata</taxon>
        <taxon>Formicoidea</taxon>
        <taxon>Formicidae</taxon>
        <taxon>Formicinae</taxon>
        <taxon>Lasius</taxon>
        <taxon>Lasius</taxon>
    </lineage>
</organism>
<dbReference type="GO" id="GO:0006777">
    <property type="term" value="P:Mo-molybdopterin cofactor biosynthetic process"/>
    <property type="evidence" value="ECO:0007669"/>
    <property type="project" value="UniProtKB-KW"/>
</dbReference>
<comment type="caution">
    <text evidence="9">The sequence shown here is derived from an EMBL/GenBank/DDBJ whole genome shotgun (WGS) entry which is preliminary data.</text>
</comment>
<evidence type="ECO:0000313" key="10">
    <source>
        <dbReference type="Proteomes" id="UP000036403"/>
    </source>
</evidence>
<evidence type="ECO:0000256" key="5">
    <source>
        <dbReference type="ARBA" id="ARBA00022842"/>
    </source>
</evidence>
<reference evidence="9 10" key="1">
    <citation type="submission" date="2015-04" db="EMBL/GenBank/DDBJ databases">
        <title>Lasius niger genome sequencing.</title>
        <authorList>
            <person name="Konorov E.A."/>
            <person name="Nikitin M.A."/>
            <person name="Kirill M.V."/>
            <person name="Chang P."/>
        </authorList>
    </citation>
    <scope>NUCLEOTIDE SEQUENCE [LARGE SCALE GENOMIC DNA]</scope>
    <source>
        <tissue evidence="9">Whole</tissue>
    </source>
</reference>
<dbReference type="AlphaFoldDB" id="A0A0J7KIZ2"/>
<dbReference type="Gene3D" id="3.10.20.30">
    <property type="match status" value="1"/>
</dbReference>
<evidence type="ECO:0000256" key="1">
    <source>
        <dbReference type="ARBA" id="ARBA00022490"/>
    </source>
</evidence>
<keyword evidence="7" id="KW-0501">Molybdenum cofactor biosynthesis</keyword>